<organism evidence="1 2">
    <name type="scientific">Croceicoccus ponticola</name>
    <dbReference type="NCBI Taxonomy" id="2217664"/>
    <lineage>
        <taxon>Bacteria</taxon>
        <taxon>Pseudomonadati</taxon>
        <taxon>Pseudomonadota</taxon>
        <taxon>Alphaproteobacteria</taxon>
        <taxon>Sphingomonadales</taxon>
        <taxon>Erythrobacteraceae</taxon>
        <taxon>Croceicoccus</taxon>
    </lineage>
</organism>
<dbReference type="Proteomes" id="UP000283003">
    <property type="component" value="Unassembled WGS sequence"/>
</dbReference>
<evidence type="ECO:0000313" key="1">
    <source>
        <dbReference type="EMBL" id="RVQ67618.1"/>
    </source>
</evidence>
<dbReference type="OrthoDB" id="7585987at2"/>
<reference evidence="1 2" key="1">
    <citation type="submission" date="2018-12" db="EMBL/GenBank/DDBJ databases">
        <title>Croceicoccus ponticola sp. nov., a lipolytic bacterium isolated from seawater.</title>
        <authorList>
            <person name="Yoon J.-H."/>
        </authorList>
    </citation>
    <scope>NUCLEOTIDE SEQUENCE [LARGE SCALE GENOMIC DNA]</scope>
    <source>
        <strain evidence="1 2">GM-16</strain>
    </source>
</reference>
<sequence length="65" mass="7602">MSERLFRLLERLQKLDDALRRAQSQDRRSNPLEMARLRLLRDALKRRLTGISPSRAPAPLRAIHA</sequence>
<dbReference type="EMBL" id="RXOL01000002">
    <property type="protein sequence ID" value="RVQ67618.1"/>
    <property type="molecule type" value="Genomic_DNA"/>
</dbReference>
<dbReference type="RefSeq" id="WP_127612126.1">
    <property type="nucleotide sequence ID" value="NZ_RXOL01000002.1"/>
</dbReference>
<keyword evidence="2" id="KW-1185">Reference proteome</keyword>
<name>A0A437GY79_9SPHN</name>
<proteinExistence type="predicted"/>
<accession>A0A437GY79</accession>
<evidence type="ECO:0000313" key="2">
    <source>
        <dbReference type="Proteomes" id="UP000283003"/>
    </source>
</evidence>
<gene>
    <name evidence="1" type="ORF">EKN06_06640</name>
</gene>
<protein>
    <submittedName>
        <fullName evidence="1">DUF465 domain-containing protein</fullName>
    </submittedName>
</protein>
<dbReference type="AlphaFoldDB" id="A0A437GY79"/>
<comment type="caution">
    <text evidence="1">The sequence shown here is derived from an EMBL/GenBank/DDBJ whole genome shotgun (WGS) entry which is preliminary data.</text>
</comment>